<evidence type="ECO:0000313" key="1">
    <source>
        <dbReference type="EMBL" id="ANI91293.1"/>
    </source>
</evidence>
<dbReference type="AlphaFoldDB" id="A0A173LHD8"/>
<sequence>MDHDTEDARRWLHLELAGADEIDYDPTMLQPENDPDGARRSANERAALGGDIAAMYRLALAADERLELIAAEEWWSRAARQHDVGALFNLGVCAFNVQDFEAAGRWWGEAAMRGDERAAHNLTVLDRATGVRGLELQIKKYPRGEGLG</sequence>
<dbReference type="RefSeq" id="WP_067476761.1">
    <property type="nucleotide sequence ID" value="NZ_CP015961.1"/>
</dbReference>
<reference evidence="1 2" key="1">
    <citation type="submission" date="2016-06" db="EMBL/GenBank/DDBJ databases">
        <title>Complete genome sequence of a saline-alkali tolerant type strain Dietzia timorensis ID05-A0528T.</title>
        <authorList>
            <person name="Wu X."/>
        </authorList>
    </citation>
    <scope>NUCLEOTIDE SEQUENCE [LARGE SCALE GENOMIC DNA]</scope>
    <source>
        <strain evidence="1 2">ID05-A0528</strain>
    </source>
</reference>
<gene>
    <name evidence="1" type="ORF">BJL86_0488</name>
</gene>
<dbReference type="InterPro" id="IPR011990">
    <property type="entry name" value="TPR-like_helical_dom_sf"/>
</dbReference>
<dbReference type="Proteomes" id="UP000186104">
    <property type="component" value="Chromosome"/>
</dbReference>
<dbReference type="InterPro" id="IPR006597">
    <property type="entry name" value="Sel1-like"/>
</dbReference>
<dbReference type="Gene3D" id="1.25.40.10">
    <property type="entry name" value="Tetratricopeptide repeat domain"/>
    <property type="match status" value="1"/>
</dbReference>
<name>A0A173LHD8_9ACTN</name>
<dbReference type="EMBL" id="CP015961">
    <property type="protein sequence ID" value="ANI91293.1"/>
    <property type="molecule type" value="Genomic_DNA"/>
</dbReference>
<organism evidence="1 2">
    <name type="scientific">Dietzia timorensis</name>
    <dbReference type="NCBI Taxonomy" id="499555"/>
    <lineage>
        <taxon>Bacteria</taxon>
        <taxon>Bacillati</taxon>
        <taxon>Actinomycetota</taxon>
        <taxon>Actinomycetes</taxon>
        <taxon>Mycobacteriales</taxon>
        <taxon>Dietziaceae</taxon>
        <taxon>Dietzia</taxon>
    </lineage>
</organism>
<evidence type="ECO:0008006" key="3">
    <source>
        <dbReference type="Google" id="ProtNLM"/>
    </source>
</evidence>
<dbReference type="SMART" id="SM00671">
    <property type="entry name" value="SEL1"/>
    <property type="match status" value="2"/>
</dbReference>
<accession>A0A173LHD8</accession>
<protein>
    <recommendedName>
        <fullName evidence="3">Sel1 repeat family protein</fullName>
    </recommendedName>
</protein>
<dbReference type="OrthoDB" id="4532668at2"/>
<evidence type="ECO:0000313" key="2">
    <source>
        <dbReference type="Proteomes" id="UP000186104"/>
    </source>
</evidence>
<dbReference type="SUPFAM" id="SSF81901">
    <property type="entry name" value="HCP-like"/>
    <property type="match status" value="1"/>
</dbReference>
<keyword evidence="2" id="KW-1185">Reference proteome</keyword>
<proteinExistence type="predicted"/>
<dbReference type="KEGG" id="dtm:BJL86_0488"/>
<dbReference type="STRING" id="499555.BJL86_0488"/>